<evidence type="ECO:0000256" key="8">
    <source>
        <dbReference type="ARBA" id="ARBA00022801"/>
    </source>
</evidence>
<dbReference type="InterPro" id="IPR007484">
    <property type="entry name" value="Peptidase_M28"/>
</dbReference>
<dbReference type="OrthoDB" id="76293at2759"/>
<keyword evidence="7 15" id="KW-0812">Transmembrane</keyword>
<keyword evidence="11" id="KW-0482">Metalloprotease</keyword>
<dbReference type="PANTHER" id="PTHR12147">
    <property type="entry name" value="METALLOPEPTIDASE M28 FAMILY MEMBER"/>
    <property type="match status" value="1"/>
</dbReference>
<evidence type="ECO:0000256" key="14">
    <source>
        <dbReference type="SAM" id="MobiDB-lite"/>
    </source>
</evidence>
<dbReference type="PANTHER" id="PTHR12147:SF58">
    <property type="entry name" value="VACUOLAR MEMBRANE PROTEASE"/>
    <property type="match status" value="1"/>
</dbReference>
<feature type="transmembrane region" description="Helical" evidence="15">
    <location>
        <begin position="673"/>
        <end position="694"/>
    </location>
</feature>
<sequence length="962" mass="107470">MNSPPPITSRANRRTRSRDDSSTPLLRSIGHTTTERRKKEEAEQQAQRLHVVSMRQCWCIYVILVLVYVAVFGAVYLARSPDAFVPPLPDMFPGQTAQGQFNPYTAWEHLEAISTTPHPFNSRVNTNVTKEYILDQFQRLKAETVALGRKNVRYFDRVDNSTWTRLQKSKQQQQMEERGETEPSDGEKLQPEVLEVIQGDNLVMWVGGIVESMEGGVPVKIEIDFDQESQTALLVSAHYDSVPTSFGKTDDGGGVAVTLAMIRHFIHNPVQHTLIFNINNAEELGSYGAAAFMGAPPNSTTEFGAGHPWKKYIRAFVNLEGGGSGGPSLLFRATHHNIIHYYAKNAPFPHASVFANDVFRLHLINSDTDYSIYIQHGLPGLDIAFYQRRSMYHSTTDDLPIQSLFHMGSNTQATITGLCNSDYLDSVRLHADLGKESAPLLPHGWFSGKSVFYDLLGKYMVFLDLRTCLLLNVLIGFGLPVLMLIVTYVAQAIRHYQENNRQSRPSEQQVHSLRNVLDLSSRSMTGYSDDGYGPPSPRYGSTRQHGRYSDLMDSVPSVHPRKADLARTTVLVALIVVFDLAAIFAASKWQWYNNLLARHAQPWLALLGLAGVLLIVQTLAVYTFTLTEASIFGPIPIVRGATQWTLALGVWWWIVVLVVGTCVAGWFGTGALYGTTALAACSGVAALLQILLNHANKAESIDGSRFGWVAVLVASLLFPGITILDLIVVVVHMTAQILIANDTGIMYVIYDAGVGHLRRMLKDVPILEDDDKCTPFPTESSLYPEGCRFLPARQVFEDEGRKQPVRVDWDPSPKRGLDGWREGRLRVFALESRACSIHLAETAPGYETQLWMDRDDGTSGHIDSDSKDGIVFNHRAKTLRAIVRDWNRAWFAIVRVKDLQLGSDKTTEHEPVPLKVVCTYNDWSEGQGHASAFNEIRSHIPEWTRMKSYERDLFSVGVDLEV</sequence>
<evidence type="ECO:0000313" key="18">
    <source>
        <dbReference type="Proteomes" id="UP000749646"/>
    </source>
</evidence>
<feature type="compositionally biased region" description="Polar residues" evidence="14">
    <location>
        <begin position="165"/>
        <end position="174"/>
    </location>
</feature>
<evidence type="ECO:0000256" key="9">
    <source>
        <dbReference type="ARBA" id="ARBA00022833"/>
    </source>
</evidence>
<feature type="transmembrane region" description="Helical" evidence="15">
    <location>
        <begin position="603"/>
        <end position="624"/>
    </location>
</feature>
<feature type="transmembrane region" description="Helical" evidence="15">
    <location>
        <begin position="570"/>
        <end position="591"/>
    </location>
</feature>
<dbReference type="Gene3D" id="3.40.630.10">
    <property type="entry name" value="Zn peptidases"/>
    <property type="match status" value="1"/>
</dbReference>
<reference evidence="17" key="1">
    <citation type="journal article" date="2020" name="Fungal Divers.">
        <title>Resolving the Mortierellaceae phylogeny through synthesis of multi-gene phylogenetics and phylogenomics.</title>
        <authorList>
            <person name="Vandepol N."/>
            <person name="Liber J."/>
            <person name="Desiro A."/>
            <person name="Na H."/>
            <person name="Kennedy M."/>
            <person name="Barry K."/>
            <person name="Grigoriev I.V."/>
            <person name="Miller A.N."/>
            <person name="O'Donnell K."/>
            <person name="Stajich J.E."/>
            <person name="Bonito G."/>
        </authorList>
    </citation>
    <scope>NUCLEOTIDE SEQUENCE</scope>
    <source>
        <strain evidence="17">MES-2147</strain>
    </source>
</reference>
<evidence type="ECO:0000259" key="16">
    <source>
        <dbReference type="Pfam" id="PF04389"/>
    </source>
</evidence>
<dbReference type="Proteomes" id="UP000749646">
    <property type="component" value="Unassembled WGS sequence"/>
</dbReference>
<feature type="region of interest" description="Disordered" evidence="14">
    <location>
        <begin position="1"/>
        <end position="41"/>
    </location>
</feature>
<evidence type="ECO:0000256" key="2">
    <source>
        <dbReference type="ARBA" id="ARBA00003273"/>
    </source>
</evidence>
<evidence type="ECO:0000256" key="10">
    <source>
        <dbReference type="ARBA" id="ARBA00022989"/>
    </source>
</evidence>
<keyword evidence="8 13" id="KW-0378">Hydrolase</keyword>
<feature type="transmembrane region" description="Helical" evidence="15">
    <location>
        <begin position="644"/>
        <end position="667"/>
    </location>
</feature>
<dbReference type="GO" id="GO:0008235">
    <property type="term" value="F:metalloexopeptidase activity"/>
    <property type="evidence" value="ECO:0007669"/>
    <property type="project" value="InterPro"/>
</dbReference>
<evidence type="ECO:0000256" key="6">
    <source>
        <dbReference type="ARBA" id="ARBA00022670"/>
    </source>
</evidence>
<evidence type="ECO:0000256" key="4">
    <source>
        <dbReference type="ARBA" id="ARBA00010918"/>
    </source>
</evidence>
<comment type="similarity">
    <text evidence="4 13">Belongs to the peptidase M28 family.</text>
</comment>
<dbReference type="Pfam" id="PF04389">
    <property type="entry name" value="Peptidase_M28"/>
    <property type="match status" value="1"/>
</dbReference>
<dbReference type="EMBL" id="JAAAHW010000376">
    <property type="protein sequence ID" value="KAG0003136.1"/>
    <property type="molecule type" value="Genomic_DNA"/>
</dbReference>
<dbReference type="EC" id="3.4.-.-" evidence="13"/>
<feature type="region of interest" description="Disordered" evidence="14">
    <location>
        <begin position="165"/>
        <end position="187"/>
    </location>
</feature>
<keyword evidence="9 13" id="KW-0862">Zinc</keyword>
<keyword evidence="15" id="KW-0472">Membrane</keyword>
<dbReference type="GO" id="GO:0005774">
    <property type="term" value="C:vacuolar membrane"/>
    <property type="evidence" value="ECO:0007669"/>
    <property type="project" value="UniProtKB-SubCell"/>
</dbReference>
<accession>A0A9P6MIN8</accession>
<evidence type="ECO:0000256" key="15">
    <source>
        <dbReference type="SAM" id="Phobius"/>
    </source>
</evidence>
<comment type="subcellular location">
    <subcellularLocation>
        <location evidence="3">Vacuole membrane</location>
        <topology evidence="3">Multi-pass membrane protein</topology>
    </subcellularLocation>
</comment>
<feature type="compositionally biased region" description="Basic and acidic residues" evidence="14">
    <location>
        <begin position="175"/>
        <end position="187"/>
    </location>
</feature>
<evidence type="ECO:0000256" key="1">
    <source>
        <dbReference type="ARBA" id="ARBA00001947"/>
    </source>
</evidence>
<dbReference type="AlphaFoldDB" id="A0A9P6MIN8"/>
<dbReference type="GO" id="GO:0006508">
    <property type="term" value="P:proteolysis"/>
    <property type="evidence" value="ECO:0007669"/>
    <property type="project" value="UniProtKB-KW"/>
</dbReference>
<evidence type="ECO:0000256" key="12">
    <source>
        <dbReference type="ARBA" id="ARBA00023180"/>
    </source>
</evidence>
<keyword evidence="5" id="KW-0926">Vacuole</keyword>
<comment type="function">
    <text evidence="2">May be involved in vacuolar sorting and osmoregulation.</text>
</comment>
<proteinExistence type="inferred from homology"/>
<dbReference type="SUPFAM" id="SSF53187">
    <property type="entry name" value="Zn-dependent exopeptidases"/>
    <property type="match status" value="1"/>
</dbReference>
<protein>
    <recommendedName>
        <fullName evidence="13">Peptide hydrolase</fullName>
        <ecNumber evidence="13">3.4.-.-</ecNumber>
    </recommendedName>
</protein>
<organism evidence="17 18">
    <name type="scientific">Modicella reniformis</name>
    <dbReference type="NCBI Taxonomy" id="1440133"/>
    <lineage>
        <taxon>Eukaryota</taxon>
        <taxon>Fungi</taxon>
        <taxon>Fungi incertae sedis</taxon>
        <taxon>Mucoromycota</taxon>
        <taxon>Mortierellomycotina</taxon>
        <taxon>Mortierellomycetes</taxon>
        <taxon>Mortierellales</taxon>
        <taxon>Mortierellaceae</taxon>
        <taxon>Modicella</taxon>
    </lineage>
</organism>
<feature type="transmembrane region" description="Helical" evidence="15">
    <location>
        <begin position="469"/>
        <end position="490"/>
    </location>
</feature>
<comment type="caution">
    <text evidence="17">The sequence shown here is derived from an EMBL/GenBank/DDBJ whole genome shotgun (WGS) entry which is preliminary data.</text>
</comment>
<keyword evidence="10 15" id="KW-1133">Transmembrane helix</keyword>
<name>A0A9P6MIN8_9FUNG</name>
<evidence type="ECO:0000256" key="3">
    <source>
        <dbReference type="ARBA" id="ARBA00004128"/>
    </source>
</evidence>
<dbReference type="InterPro" id="IPR045175">
    <property type="entry name" value="M28_fam"/>
</dbReference>
<dbReference type="GO" id="GO:0046872">
    <property type="term" value="F:metal ion binding"/>
    <property type="evidence" value="ECO:0007669"/>
    <property type="project" value="UniProtKB-KW"/>
</dbReference>
<evidence type="ECO:0000256" key="7">
    <source>
        <dbReference type="ARBA" id="ARBA00022692"/>
    </source>
</evidence>
<keyword evidence="6 13" id="KW-0645">Protease</keyword>
<keyword evidence="12" id="KW-0325">Glycoprotein</keyword>
<evidence type="ECO:0000256" key="13">
    <source>
        <dbReference type="RuleBase" id="RU361240"/>
    </source>
</evidence>
<evidence type="ECO:0000256" key="5">
    <source>
        <dbReference type="ARBA" id="ARBA00022554"/>
    </source>
</evidence>
<feature type="transmembrane region" description="Helical" evidence="15">
    <location>
        <begin position="706"/>
        <end position="731"/>
    </location>
</feature>
<evidence type="ECO:0000256" key="11">
    <source>
        <dbReference type="ARBA" id="ARBA00023049"/>
    </source>
</evidence>
<keyword evidence="18" id="KW-1185">Reference proteome</keyword>
<keyword evidence="13" id="KW-0479">Metal-binding</keyword>
<feature type="transmembrane region" description="Helical" evidence="15">
    <location>
        <begin position="58"/>
        <end position="78"/>
    </location>
</feature>
<evidence type="ECO:0000313" key="17">
    <source>
        <dbReference type="EMBL" id="KAG0003136.1"/>
    </source>
</evidence>
<comment type="cofactor">
    <cofactor evidence="1">
        <name>Zn(2+)</name>
        <dbReference type="ChEBI" id="CHEBI:29105"/>
    </cofactor>
</comment>
<feature type="domain" description="Peptidase M28" evidence="16">
    <location>
        <begin position="228"/>
        <end position="400"/>
    </location>
</feature>
<gene>
    <name evidence="17" type="ORF">BGZ65_001992</name>
</gene>